<feature type="transmembrane region" description="Helical" evidence="1">
    <location>
        <begin position="150"/>
        <end position="175"/>
    </location>
</feature>
<evidence type="ECO:0000313" key="3">
    <source>
        <dbReference type="Proteomes" id="UP000538507"/>
    </source>
</evidence>
<protein>
    <submittedName>
        <fullName evidence="2">Uncharacterized protein</fullName>
    </submittedName>
</protein>
<evidence type="ECO:0000313" key="2">
    <source>
        <dbReference type="EMBL" id="MBB4292789.1"/>
    </source>
</evidence>
<keyword evidence="1" id="KW-0812">Transmembrane</keyword>
<feature type="transmembrane region" description="Helical" evidence="1">
    <location>
        <begin position="63"/>
        <end position="85"/>
    </location>
</feature>
<sequence>MTGLVRFELLKLARQPALLFWGFFFVPLAVTVFKLFLILFIVIRSLQSPATGSDLILAAAKSLSISGNSLAQLLFAIGIAGVFHLEYRLATWRLVVPRASRVSIWLAKFLTCLFCIFISLSVLVLGDFSVDIVAAFTSPGSSSLEIHPDSVQMLIISSAIATMELTVLIALVSAMAILTRSLIAAVLPAFMLAIVSSIMQVYLGTTTSPVPLPAFSAEMLRTWLFDQSRDVTDAYAWSGLAILTLWLLVGIAIGSIGFARQQLYSE</sequence>
<evidence type="ECO:0000256" key="1">
    <source>
        <dbReference type="SAM" id="Phobius"/>
    </source>
</evidence>
<dbReference type="Proteomes" id="UP000538507">
    <property type="component" value="Unassembled WGS sequence"/>
</dbReference>
<dbReference type="AlphaFoldDB" id="A0AAE2MPX8"/>
<comment type="caution">
    <text evidence="2">The sequence shown here is derived from an EMBL/GenBank/DDBJ whole genome shotgun (WGS) entry which is preliminary data.</text>
</comment>
<gene>
    <name evidence="2" type="ORF">GGE16_004869</name>
</gene>
<reference evidence="2 3" key="1">
    <citation type="submission" date="2020-08" db="EMBL/GenBank/DDBJ databases">
        <title>Genomic Encyclopedia of Type Strains, Phase IV (KMG-V): Genome sequencing to study the core and pangenomes of soil and plant-associated prokaryotes.</title>
        <authorList>
            <person name="Whitman W."/>
        </authorList>
    </citation>
    <scope>NUCLEOTIDE SEQUENCE [LARGE SCALE GENOMIC DNA]</scope>
    <source>
        <strain evidence="2 3">SEMIA 415</strain>
    </source>
</reference>
<keyword evidence="1" id="KW-0472">Membrane</keyword>
<name>A0AAE2MPX8_RHILE</name>
<dbReference type="RefSeq" id="WP_183609465.1">
    <property type="nucleotide sequence ID" value="NZ_JACHAZ010000007.1"/>
</dbReference>
<keyword evidence="1" id="KW-1133">Transmembrane helix</keyword>
<feature type="transmembrane region" description="Helical" evidence="1">
    <location>
        <begin position="20"/>
        <end position="43"/>
    </location>
</feature>
<dbReference type="EMBL" id="JACIGO010000007">
    <property type="protein sequence ID" value="MBB4292789.1"/>
    <property type="molecule type" value="Genomic_DNA"/>
</dbReference>
<proteinExistence type="predicted"/>
<feature type="transmembrane region" description="Helical" evidence="1">
    <location>
        <begin position="182"/>
        <end position="203"/>
    </location>
</feature>
<feature type="transmembrane region" description="Helical" evidence="1">
    <location>
        <begin position="105"/>
        <end position="130"/>
    </location>
</feature>
<organism evidence="2 3">
    <name type="scientific">Rhizobium leguminosarum</name>
    <dbReference type="NCBI Taxonomy" id="384"/>
    <lineage>
        <taxon>Bacteria</taxon>
        <taxon>Pseudomonadati</taxon>
        <taxon>Pseudomonadota</taxon>
        <taxon>Alphaproteobacteria</taxon>
        <taxon>Hyphomicrobiales</taxon>
        <taxon>Rhizobiaceae</taxon>
        <taxon>Rhizobium/Agrobacterium group</taxon>
        <taxon>Rhizobium</taxon>
    </lineage>
</organism>
<feature type="transmembrane region" description="Helical" evidence="1">
    <location>
        <begin position="234"/>
        <end position="259"/>
    </location>
</feature>
<accession>A0AAE2MPX8</accession>